<keyword evidence="4 6" id="KW-1133">Transmembrane helix</keyword>
<evidence type="ECO:0000313" key="9">
    <source>
        <dbReference type="EMBL" id="HGQ17871.1"/>
    </source>
</evidence>
<keyword evidence="3 6" id="KW-0812">Transmembrane</keyword>
<dbReference type="InterPro" id="IPR050622">
    <property type="entry name" value="CPA3_antiporter_subunitB"/>
</dbReference>
<dbReference type="Pfam" id="PF04039">
    <property type="entry name" value="MnhB"/>
    <property type="match status" value="1"/>
</dbReference>
<name>A0A7J3JPI1_9CREN</name>
<feature type="transmembrane region" description="Helical" evidence="6">
    <location>
        <begin position="141"/>
        <end position="163"/>
    </location>
</feature>
<accession>A0A7J3JPI1</accession>
<evidence type="ECO:0000256" key="1">
    <source>
        <dbReference type="ARBA" id="ARBA00004651"/>
    </source>
</evidence>
<evidence type="ECO:0000256" key="4">
    <source>
        <dbReference type="ARBA" id="ARBA00022989"/>
    </source>
</evidence>
<evidence type="ECO:0000256" key="2">
    <source>
        <dbReference type="ARBA" id="ARBA00022475"/>
    </source>
</evidence>
<comment type="subcellular location">
    <subcellularLocation>
        <location evidence="1">Cell membrane</location>
        <topology evidence="1">Multi-pass membrane protein</topology>
    </subcellularLocation>
</comment>
<dbReference type="InterPro" id="IPR007182">
    <property type="entry name" value="MnhB"/>
</dbReference>
<reference evidence="9" key="1">
    <citation type="journal article" date="2020" name="mSystems">
        <title>Genome- and Community-Level Interaction Insights into Carbon Utilization and Element Cycling Functions of Hydrothermarchaeota in Hydrothermal Sediment.</title>
        <authorList>
            <person name="Zhou Z."/>
            <person name="Liu Y."/>
            <person name="Xu W."/>
            <person name="Pan J."/>
            <person name="Luo Z.H."/>
            <person name="Li M."/>
        </authorList>
    </citation>
    <scope>NUCLEOTIDE SEQUENCE [LARGE SCALE GENOMIC DNA]</scope>
    <source>
        <strain evidence="8">SpSt-618</strain>
        <strain evidence="9">SpSt-657</strain>
    </source>
</reference>
<evidence type="ECO:0000313" key="8">
    <source>
        <dbReference type="EMBL" id="HGN36823.1"/>
    </source>
</evidence>
<comment type="caution">
    <text evidence="9">The sequence shown here is derived from an EMBL/GenBank/DDBJ whole genome shotgun (WGS) entry which is preliminary data.</text>
</comment>
<evidence type="ECO:0000256" key="3">
    <source>
        <dbReference type="ARBA" id="ARBA00022692"/>
    </source>
</evidence>
<dbReference type="GO" id="GO:0005886">
    <property type="term" value="C:plasma membrane"/>
    <property type="evidence" value="ECO:0007669"/>
    <property type="project" value="UniProtKB-SubCell"/>
</dbReference>
<feature type="transmembrane region" description="Helical" evidence="6">
    <location>
        <begin position="76"/>
        <end position="97"/>
    </location>
</feature>
<keyword evidence="2" id="KW-1003">Cell membrane</keyword>
<evidence type="ECO:0000259" key="7">
    <source>
        <dbReference type="Pfam" id="PF04039"/>
    </source>
</evidence>
<feature type="transmembrane region" description="Helical" evidence="6">
    <location>
        <begin position="175"/>
        <end position="198"/>
    </location>
</feature>
<dbReference type="EMBL" id="DTAI01000133">
    <property type="protein sequence ID" value="HGN36823.1"/>
    <property type="molecule type" value="Genomic_DNA"/>
</dbReference>
<feature type="transmembrane region" description="Helical" evidence="6">
    <location>
        <begin position="117"/>
        <end position="135"/>
    </location>
</feature>
<evidence type="ECO:0000256" key="5">
    <source>
        <dbReference type="ARBA" id="ARBA00023136"/>
    </source>
</evidence>
<sequence length="270" mass="28989">MNRKDVILALSLALLVLALSLTITFEGLGPITPTDLRSIGASFILNSYNPWSIGLTSFSLNAVTAIVWDYRGLDTIYETTVLFASIVAILVVLRGYIELRGLGAKGLSDIAKCATKIIIPLIVVYGLATAIHGHLTPGGGFQGGAIAVVAATLATAVFSIEYLYEWGLNTSKLMLLRLSGLLAIVLTSLSIVIIGVLSGSNAYILQNMAKNDSILSMPRTLLDTPLAGSIFLYNLFEFLIVFSGLTFAIMVLILREDELKNINEVAEAYE</sequence>
<keyword evidence="5 6" id="KW-0472">Membrane</keyword>
<organism evidence="9">
    <name type="scientific">Ignisphaera aggregans</name>
    <dbReference type="NCBI Taxonomy" id="334771"/>
    <lineage>
        <taxon>Archaea</taxon>
        <taxon>Thermoproteota</taxon>
        <taxon>Thermoprotei</taxon>
        <taxon>Desulfurococcales</taxon>
        <taxon>Desulfurococcaceae</taxon>
        <taxon>Ignisphaera</taxon>
    </lineage>
</organism>
<dbReference type="PANTHER" id="PTHR33932:SF4">
    <property type="entry name" value="NA(+)_H(+) ANTIPORTER SUBUNIT B"/>
    <property type="match status" value="1"/>
</dbReference>
<dbReference type="PANTHER" id="PTHR33932">
    <property type="entry name" value="NA(+)/H(+) ANTIPORTER SUBUNIT B"/>
    <property type="match status" value="1"/>
</dbReference>
<protein>
    <submittedName>
        <fullName evidence="9">Sodium:proton antiporter</fullName>
    </submittedName>
</protein>
<feature type="domain" description="Na+/H+ antiporter MnhB subunit-related protein" evidence="7">
    <location>
        <begin position="110"/>
        <end position="246"/>
    </location>
</feature>
<feature type="transmembrane region" description="Helical" evidence="6">
    <location>
        <begin position="230"/>
        <end position="254"/>
    </location>
</feature>
<gene>
    <name evidence="8" type="ORF">ENT87_04680</name>
    <name evidence="9" type="ORF">ENU30_02655</name>
</gene>
<dbReference type="AlphaFoldDB" id="A0A7J3JPI1"/>
<evidence type="ECO:0000256" key="6">
    <source>
        <dbReference type="SAM" id="Phobius"/>
    </source>
</evidence>
<dbReference type="EMBL" id="DTBZ01000062">
    <property type="protein sequence ID" value="HGQ17871.1"/>
    <property type="molecule type" value="Genomic_DNA"/>
</dbReference>
<proteinExistence type="predicted"/>